<feature type="region of interest" description="Disordered" evidence="1">
    <location>
        <begin position="629"/>
        <end position="692"/>
    </location>
</feature>
<feature type="compositionally biased region" description="Basic residues" evidence="1">
    <location>
        <begin position="1"/>
        <end position="11"/>
    </location>
</feature>
<protein>
    <recommendedName>
        <fullName evidence="2">LsmAD domain-containing protein</fullName>
    </recommendedName>
</protein>
<feature type="compositionally biased region" description="Polar residues" evidence="1">
    <location>
        <begin position="495"/>
        <end position="505"/>
    </location>
</feature>
<feature type="compositionally biased region" description="Low complexity" evidence="1">
    <location>
        <begin position="378"/>
        <end position="391"/>
    </location>
</feature>
<feature type="region of interest" description="Disordered" evidence="1">
    <location>
        <begin position="436"/>
        <end position="456"/>
    </location>
</feature>
<dbReference type="InterPro" id="IPR045117">
    <property type="entry name" value="ATXN2-like"/>
</dbReference>
<dbReference type="PANTHER" id="PTHR12854">
    <property type="entry name" value="ATAXIN 2-RELATED"/>
    <property type="match status" value="1"/>
</dbReference>
<feature type="compositionally biased region" description="Basic residues" evidence="1">
    <location>
        <begin position="724"/>
        <end position="744"/>
    </location>
</feature>
<dbReference type="OrthoDB" id="2275718at2759"/>
<feature type="compositionally biased region" description="Gly residues" evidence="1">
    <location>
        <begin position="24"/>
        <end position="40"/>
    </location>
</feature>
<proteinExistence type="predicted"/>
<dbReference type="Proteomes" id="UP000274922">
    <property type="component" value="Unassembled WGS sequence"/>
</dbReference>
<dbReference type="InterPro" id="IPR025852">
    <property type="entry name" value="SM_dom_ATX"/>
</dbReference>
<feature type="compositionally biased region" description="Low complexity" evidence="1">
    <location>
        <begin position="60"/>
        <end position="93"/>
    </location>
</feature>
<dbReference type="STRING" id="1555241.A0A4P9XD62"/>
<feature type="compositionally biased region" description="Low complexity" evidence="1">
    <location>
        <begin position="479"/>
        <end position="491"/>
    </location>
</feature>
<feature type="region of interest" description="Disordered" evidence="1">
    <location>
        <begin position="366"/>
        <end position="424"/>
    </location>
</feature>
<dbReference type="Pfam" id="PF14438">
    <property type="entry name" value="SM-ATX"/>
    <property type="match status" value="1"/>
</dbReference>
<evidence type="ECO:0000259" key="2">
    <source>
        <dbReference type="SMART" id="SM01272"/>
    </source>
</evidence>
<feature type="region of interest" description="Disordered" evidence="1">
    <location>
        <begin position="479"/>
        <end position="505"/>
    </location>
</feature>
<feature type="region of interest" description="Disordered" evidence="1">
    <location>
        <begin position="719"/>
        <end position="804"/>
    </location>
</feature>
<dbReference type="SMART" id="SM01272">
    <property type="entry name" value="LsmAD"/>
    <property type="match status" value="1"/>
</dbReference>
<organism evidence="3 4">
    <name type="scientific">Caulochytrium protostelioides</name>
    <dbReference type="NCBI Taxonomy" id="1555241"/>
    <lineage>
        <taxon>Eukaryota</taxon>
        <taxon>Fungi</taxon>
        <taxon>Fungi incertae sedis</taxon>
        <taxon>Chytridiomycota</taxon>
        <taxon>Chytridiomycota incertae sedis</taxon>
        <taxon>Chytridiomycetes</taxon>
        <taxon>Caulochytriales</taxon>
        <taxon>Caulochytriaceae</taxon>
        <taxon>Caulochytrium</taxon>
    </lineage>
</organism>
<feature type="compositionally biased region" description="Gly residues" evidence="1">
    <location>
        <begin position="750"/>
        <end position="759"/>
    </location>
</feature>
<reference evidence="4" key="1">
    <citation type="journal article" date="2018" name="Nat. Microbiol.">
        <title>Leveraging single-cell genomics to expand the fungal tree of life.</title>
        <authorList>
            <person name="Ahrendt S.R."/>
            <person name="Quandt C.A."/>
            <person name="Ciobanu D."/>
            <person name="Clum A."/>
            <person name="Salamov A."/>
            <person name="Andreopoulos B."/>
            <person name="Cheng J.F."/>
            <person name="Woyke T."/>
            <person name="Pelin A."/>
            <person name="Henrissat B."/>
            <person name="Reynolds N.K."/>
            <person name="Benny G.L."/>
            <person name="Smith M.E."/>
            <person name="James T.Y."/>
            <person name="Grigoriev I.V."/>
        </authorList>
    </citation>
    <scope>NUCLEOTIDE SEQUENCE [LARGE SCALE GENOMIC DNA]</scope>
    <source>
        <strain evidence="4">ATCC 52028</strain>
    </source>
</reference>
<evidence type="ECO:0000313" key="4">
    <source>
        <dbReference type="Proteomes" id="UP000274922"/>
    </source>
</evidence>
<feature type="compositionally biased region" description="Low complexity" evidence="1">
    <location>
        <begin position="660"/>
        <end position="672"/>
    </location>
</feature>
<feature type="compositionally biased region" description="Low complexity" evidence="1">
    <location>
        <begin position="103"/>
        <end position="125"/>
    </location>
</feature>
<evidence type="ECO:0000256" key="1">
    <source>
        <dbReference type="SAM" id="MobiDB-lite"/>
    </source>
</evidence>
<feature type="region of interest" description="Disordered" evidence="1">
    <location>
        <begin position="887"/>
        <end position="935"/>
    </location>
</feature>
<feature type="compositionally biased region" description="Low complexity" evidence="1">
    <location>
        <begin position="595"/>
        <end position="612"/>
    </location>
</feature>
<dbReference type="Pfam" id="PF06741">
    <property type="entry name" value="LsmAD"/>
    <property type="match status" value="1"/>
</dbReference>
<feature type="compositionally biased region" description="Low complexity" evidence="1">
    <location>
        <begin position="629"/>
        <end position="642"/>
    </location>
</feature>
<feature type="compositionally biased region" description="Low complexity" evidence="1">
    <location>
        <begin position="778"/>
        <end position="792"/>
    </location>
</feature>
<accession>A0A4P9XD62</accession>
<feature type="region of interest" description="Disordered" evidence="1">
    <location>
        <begin position="1"/>
        <end position="125"/>
    </location>
</feature>
<feature type="region of interest" description="Disordered" evidence="1">
    <location>
        <begin position="563"/>
        <end position="612"/>
    </location>
</feature>
<dbReference type="GO" id="GO:0034063">
    <property type="term" value="P:stress granule assembly"/>
    <property type="evidence" value="ECO:0007669"/>
    <property type="project" value="TreeGrafter"/>
</dbReference>
<feature type="compositionally biased region" description="Low complexity" evidence="1">
    <location>
        <begin position="1067"/>
        <end position="1079"/>
    </location>
</feature>
<evidence type="ECO:0000313" key="3">
    <source>
        <dbReference type="EMBL" id="RKP03434.1"/>
    </source>
</evidence>
<feature type="compositionally biased region" description="Gly residues" evidence="1">
    <location>
        <begin position="893"/>
        <end position="902"/>
    </location>
</feature>
<dbReference type="GO" id="GO:0010494">
    <property type="term" value="C:cytoplasmic stress granule"/>
    <property type="evidence" value="ECO:0007669"/>
    <property type="project" value="TreeGrafter"/>
</dbReference>
<feature type="compositionally biased region" description="Basic and acidic residues" evidence="1">
    <location>
        <begin position="336"/>
        <end position="347"/>
    </location>
</feature>
<dbReference type="PANTHER" id="PTHR12854:SF7">
    <property type="entry name" value="ATAXIN-2 HOMOLOG"/>
    <property type="match status" value="1"/>
</dbReference>
<feature type="domain" description="LsmAD" evidence="2">
    <location>
        <begin position="291"/>
        <end position="363"/>
    </location>
</feature>
<gene>
    <name evidence="3" type="ORF">CXG81DRAFT_17056</name>
</gene>
<feature type="compositionally biased region" description="Low complexity" evidence="1">
    <location>
        <begin position="436"/>
        <end position="452"/>
    </location>
</feature>
<dbReference type="AlphaFoldDB" id="A0A4P9XD62"/>
<feature type="compositionally biased region" description="Low complexity" evidence="1">
    <location>
        <begin position="399"/>
        <end position="424"/>
    </location>
</feature>
<feature type="compositionally biased region" description="Low complexity" evidence="1">
    <location>
        <begin position="563"/>
        <end position="576"/>
    </location>
</feature>
<dbReference type="EMBL" id="ML014123">
    <property type="protein sequence ID" value="RKP03434.1"/>
    <property type="molecule type" value="Genomic_DNA"/>
</dbReference>
<dbReference type="GO" id="GO:0003729">
    <property type="term" value="F:mRNA binding"/>
    <property type="evidence" value="ECO:0007669"/>
    <property type="project" value="TreeGrafter"/>
</dbReference>
<dbReference type="InterPro" id="IPR009604">
    <property type="entry name" value="LsmAD_domain"/>
</dbReference>
<sequence>MNRKGHGHHKSGATASVSIAANGGNSGGGNGGNSGNGGAASPGDGSPTSFRRHGGKAVTSHPSSPAAGSSHDAYRNSSSNGHGNQNNGGNVTRRGGRSGGYAGAVTGQSGSKVSTTSPAASVPAPTAPAAASAVGAQNSRMLFILMALIGHHVVATTTSGDRYAGIFSASSVTQDLGVSLKMARLIKDGQPQAECIPSLVIEPKDLAHIHAQDVAASAPKPATGATVSGFRTDTAISGKGHGGRERELVVWDAGADATAPMTASMSSLTSGRGGSAGNGRWDQFAVNEAKFGVTTDYSEDAYTTIINKNRPAFREREREAERLAREIESQTTDNLHIQEERNQRAEAEGDVDEEDRYGAVWRQHGAAGKYVPPSRRGPTSAADHAAALAHPAAPPPGVVGPSAVSPSVPPAAAATLPTGGSTPRLSYAKATKAQVAAPPAASPTPGHAAGASTSVSNLGARSIPGLPVKLAGAAAATAAATPPMTAKPRAAVAVPTSSSRGALLTSTELGKDLIQQAQQRNMMERAKQDKNDMIKNLRTFQKNFKMKSAMPDDIKELLHLNSQKASASQTPAAAAPDAKKDEKATAETASKSESKTAASTPAATASSSGSAAPKAAASTASKVAVATVPSTSKAEEPAAAAAVDKKSAPSEPVAVAAGNAPESSEPAPVASESESKPKFNLDAPEWTPSSGSTLASSMAAVGVSAPLAYSQPMYGYYPQQHQQHPQHQHHQHHHNNNHGHHNHHYNNGGNNSGNTGGNRGNRNYNKNYGNNGHHHHPTNNNSSNNNAGTNNLNHRRGPPFGMTMGDMSQMPISMFPDGMLPSDPHMFNPLLAAAAAGQHLPMPQFPFPFPMMSPMPLAAGVPMPRNPTMPVSSASGATAAAAGGSAATAAVPGGAGPSGPAGGPASSGPGGVAGLPGTQPKFPLPPTPGTSAAAASHLAQQQFYATMMQMQMASGGMPGAPAGMGFPFAPMPPLMAAAVAAAAAYRPPGSGPPPHPGALGFDGPPPMLHPSQWMAPPPLGTMGMVMPPGMEAPHLVPPNVGPPMAPGLHGPIAVPIPVPIPVPGVGQPASSGMAPASAPHTGASPTSSMGATSAHAISPTK</sequence>
<feature type="compositionally biased region" description="Basic and acidic residues" evidence="1">
    <location>
        <begin position="577"/>
        <end position="594"/>
    </location>
</feature>
<feature type="compositionally biased region" description="Low complexity" evidence="1">
    <location>
        <begin position="760"/>
        <end position="771"/>
    </location>
</feature>
<keyword evidence="4" id="KW-1185">Reference proteome</keyword>
<feature type="region of interest" description="Disordered" evidence="1">
    <location>
        <begin position="1067"/>
        <end position="1101"/>
    </location>
</feature>
<name>A0A4P9XD62_9FUNG</name>
<feature type="region of interest" description="Disordered" evidence="1">
    <location>
        <begin position="326"/>
        <end position="354"/>
    </location>
</feature>